<comment type="caution">
    <text evidence="2">The sequence shown here is derived from an EMBL/GenBank/DDBJ whole genome shotgun (WGS) entry which is preliminary data.</text>
</comment>
<keyword evidence="1" id="KW-0812">Transmembrane</keyword>
<dbReference type="Proteomes" id="UP000298050">
    <property type="component" value="Unassembled WGS sequence"/>
</dbReference>
<accession>A0A4Z0M5I1</accession>
<keyword evidence="1" id="KW-0472">Membrane</keyword>
<keyword evidence="1" id="KW-1133">Transmembrane helix</keyword>
<evidence type="ECO:0000313" key="3">
    <source>
        <dbReference type="Proteomes" id="UP000298050"/>
    </source>
</evidence>
<sequence length="279" mass="31287">MLEYETVKLIATSTVVSAVVAGLIAFLSQHRLLARKAELDYEFEARKRLYAAVGPLRFQLLLAARDLVGRFSVHHGTQWNMDPDRYYVKSCVYRLLAPLAVGQLIQRQLSLVDFSVDREAVGLLRFVAAAERVLSGNEVPMGHPDADWSSQRQHLYRDNLRAAAGALITGDAEGRERLMTYAEFDREYRILEAGELASLGGIFAACRHSLTENPLFWLRVVAYTWVCAQHLQSRSAARLGFSVHKLPLEAMVAATADNYLVSRTGQYCKVLEEIVQDSL</sequence>
<reference evidence="2 3" key="1">
    <citation type="submission" date="2019-04" db="EMBL/GenBank/DDBJ databases">
        <title>Taxonomy of novel Haliea sp. from mangrove soil of West Coast of India.</title>
        <authorList>
            <person name="Verma A."/>
            <person name="Kumar P."/>
            <person name="Krishnamurthi S."/>
        </authorList>
    </citation>
    <scope>NUCLEOTIDE SEQUENCE [LARGE SCALE GENOMIC DNA]</scope>
    <source>
        <strain evidence="2 3">SAOS-164</strain>
    </source>
</reference>
<evidence type="ECO:0000256" key="1">
    <source>
        <dbReference type="SAM" id="Phobius"/>
    </source>
</evidence>
<protein>
    <submittedName>
        <fullName evidence="2">Uncharacterized protein</fullName>
    </submittedName>
</protein>
<evidence type="ECO:0000313" key="2">
    <source>
        <dbReference type="EMBL" id="TGD74628.1"/>
    </source>
</evidence>
<feature type="transmembrane region" description="Helical" evidence="1">
    <location>
        <begin position="6"/>
        <end position="27"/>
    </location>
</feature>
<organism evidence="2 3">
    <name type="scientific">Mangrovimicrobium sediminis</name>
    <dbReference type="NCBI Taxonomy" id="2562682"/>
    <lineage>
        <taxon>Bacteria</taxon>
        <taxon>Pseudomonadati</taxon>
        <taxon>Pseudomonadota</taxon>
        <taxon>Gammaproteobacteria</taxon>
        <taxon>Cellvibrionales</taxon>
        <taxon>Halieaceae</taxon>
        <taxon>Mangrovimicrobium</taxon>
    </lineage>
</organism>
<dbReference type="AlphaFoldDB" id="A0A4Z0M5I1"/>
<proteinExistence type="predicted"/>
<name>A0A4Z0M5I1_9GAMM</name>
<keyword evidence="3" id="KW-1185">Reference proteome</keyword>
<gene>
    <name evidence="2" type="ORF">E4634_05350</name>
</gene>
<dbReference type="OrthoDB" id="8480054at2"/>
<dbReference type="RefSeq" id="WP_135441586.1">
    <property type="nucleotide sequence ID" value="NZ_SRLE01000005.1"/>
</dbReference>
<dbReference type="EMBL" id="SRLE01000005">
    <property type="protein sequence ID" value="TGD74628.1"/>
    <property type="molecule type" value="Genomic_DNA"/>
</dbReference>